<keyword evidence="2" id="KW-1185">Reference proteome</keyword>
<organism evidence="1 2">
    <name type="scientific">Paraprevotella xylaniphila YIT 11841</name>
    <dbReference type="NCBI Taxonomy" id="762982"/>
    <lineage>
        <taxon>Bacteria</taxon>
        <taxon>Pseudomonadati</taxon>
        <taxon>Bacteroidota</taxon>
        <taxon>Bacteroidia</taxon>
        <taxon>Bacteroidales</taxon>
        <taxon>Prevotellaceae</taxon>
        <taxon>Paraprevotella</taxon>
    </lineage>
</organism>
<evidence type="ECO:0000313" key="2">
    <source>
        <dbReference type="Proteomes" id="UP000005546"/>
    </source>
</evidence>
<accession>F3QT74</accession>
<proteinExistence type="predicted"/>
<dbReference type="Proteomes" id="UP000005546">
    <property type="component" value="Unassembled WGS sequence"/>
</dbReference>
<dbReference type="STRING" id="762982.HMPREF9442_01391"/>
<gene>
    <name evidence="1" type="ORF">HMPREF9442_01391</name>
</gene>
<protein>
    <submittedName>
        <fullName evidence="1">Uncharacterized protein</fullName>
    </submittedName>
</protein>
<dbReference type="AlphaFoldDB" id="F3QT74"/>
<dbReference type="EMBL" id="AFBR01000035">
    <property type="protein sequence ID" value="EGG54895.1"/>
    <property type="molecule type" value="Genomic_DNA"/>
</dbReference>
<dbReference type="HOGENOM" id="CLU_2937498_0_0_10"/>
<reference evidence="1 2" key="1">
    <citation type="submission" date="2011-02" db="EMBL/GenBank/DDBJ databases">
        <authorList>
            <person name="Weinstock G."/>
            <person name="Sodergren E."/>
            <person name="Clifton S."/>
            <person name="Fulton L."/>
            <person name="Fulton B."/>
            <person name="Courtney L."/>
            <person name="Fronick C."/>
            <person name="Harrison M."/>
            <person name="Strong C."/>
            <person name="Farmer C."/>
            <person name="Delahaunty K."/>
            <person name="Markovic C."/>
            <person name="Hall O."/>
            <person name="Minx P."/>
            <person name="Tomlinson C."/>
            <person name="Mitreva M."/>
            <person name="Hou S."/>
            <person name="Chen J."/>
            <person name="Wollam A."/>
            <person name="Pepin K.H."/>
            <person name="Johnson M."/>
            <person name="Bhonagiri V."/>
            <person name="Zhang X."/>
            <person name="Suruliraj S."/>
            <person name="Warren W."/>
            <person name="Chinwalla A."/>
            <person name="Mardis E.R."/>
            <person name="Wilson R.K."/>
        </authorList>
    </citation>
    <scope>NUCLEOTIDE SEQUENCE [LARGE SCALE GENOMIC DNA]</scope>
    <source>
        <strain evidence="1 2">YIT 11841</strain>
    </source>
</reference>
<comment type="caution">
    <text evidence="1">The sequence shown here is derived from an EMBL/GenBank/DDBJ whole genome shotgun (WGS) entry which is preliminary data.</text>
</comment>
<sequence>MSLFRFHDVNVFVRLMGKPFKIGYAHFFCTKSTGFTLINCSTGCFVVHKPLLCEREVKPW</sequence>
<evidence type="ECO:0000313" key="1">
    <source>
        <dbReference type="EMBL" id="EGG54895.1"/>
    </source>
</evidence>
<name>F3QT74_9BACT</name>